<proteinExistence type="predicted"/>
<evidence type="ECO:0000313" key="3">
    <source>
        <dbReference type="Proteomes" id="UP000593564"/>
    </source>
</evidence>
<accession>A0A7J7HFB6</accession>
<feature type="region of interest" description="Disordered" evidence="1">
    <location>
        <begin position="1"/>
        <end position="68"/>
    </location>
</feature>
<gene>
    <name evidence="2" type="ORF">HYC85_009333</name>
</gene>
<protein>
    <submittedName>
        <fullName evidence="2">Uncharacterized protein</fullName>
    </submittedName>
</protein>
<dbReference type="AlphaFoldDB" id="A0A7J7HFB6"/>
<evidence type="ECO:0000256" key="1">
    <source>
        <dbReference type="SAM" id="MobiDB-lite"/>
    </source>
</evidence>
<name>A0A7J7HFB6_CAMSI</name>
<reference evidence="2 3" key="2">
    <citation type="submission" date="2020-07" db="EMBL/GenBank/DDBJ databases">
        <title>Genome assembly of wild tea tree DASZ reveals pedigree and selection history of tea varieties.</title>
        <authorList>
            <person name="Zhang W."/>
        </authorList>
    </citation>
    <scope>NUCLEOTIDE SEQUENCE [LARGE SCALE GENOMIC DNA]</scope>
    <source>
        <strain evidence="3">cv. G240</strain>
        <tissue evidence="2">Leaf</tissue>
    </source>
</reference>
<comment type="caution">
    <text evidence="2">The sequence shown here is derived from an EMBL/GenBank/DDBJ whole genome shotgun (WGS) entry which is preliminary data.</text>
</comment>
<dbReference type="EMBL" id="JACBKZ010000004">
    <property type="protein sequence ID" value="KAF5951389.1"/>
    <property type="molecule type" value="Genomic_DNA"/>
</dbReference>
<organism evidence="2 3">
    <name type="scientific">Camellia sinensis</name>
    <name type="common">Tea plant</name>
    <name type="synonym">Thea sinensis</name>
    <dbReference type="NCBI Taxonomy" id="4442"/>
    <lineage>
        <taxon>Eukaryota</taxon>
        <taxon>Viridiplantae</taxon>
        <taxon>Streptophyta</taxon>
        <taxon>Embryophyta</taxon>
        <taxon>Tracheophyta</taxon>
        <taxon>Spermatophyta</taxon>
        <taxon>Magnoliopsida</taxon>
        <taxon>eudicotyledons</taxon>
        <taxon>Gunneridae</taxon>
        <taxon>Pentapetalae</taxon>
        <taxon>asterids</taxon>
        <taxon>Ericales</taxon>
        <taxon>Theaceae</taxon>
        <taxon>Camellia</taxon>
    </lineage>
</organism>
<feature type="compositionally biased region" description="Polar residues" evidence="1">
    <location>
        <begin position="48"/>
        <end position="57"/>
    </location>
</feature>
<dbReference type="Proteomes" id="UP000593564">
    <property type="component" value="Unassembled WGS sequence"/>
</dbReference>
<sequence>MSNIHTARHDHTNNHNKLTTILPLHPQPRNNTTDTLRPKTQPPHQHHSQTIIKTNANPAEKPPVKQNTPMYRLQCTLQNQQNNHPK</sequence>
<keyword evidence="3" id="KW-1185">Reference proteome</keyword>
<reference evidence="3" key="1">
    <citation type="journal article" date="2020" name="Nat. Commun.">
        <title>Genome assembly of wild tea tree DASZ reveals pedigree and selection history of tea varieties.</title>
        <authorList>
            <person name="Zhang W."/>
            <person name="Zhang Y."/>
            <person name="Qiu H."/>
            <person name="Guo Y."/>
            <person name="Wan H."/>
            <person name="Zhang X."/>
            <person name="Scossa F."/>
            <person name="Alseekh S."/>
            <person name="Zhang Q."/>
            <person name="Wang P."/>
            <person name="Xu L."/>
            <person name="Schmidt M.H."/>
            <person name="Jia X."/>
            <person name="Li D."/>
            <person name="Zhu A."/>
            <person name="Guo F."/>
            <person name="Chen W."/>
            <person name="Ni D."/>
            <person name="Usadel B."/>
            <person name="Fernie A.R."/>
            <person name="Wen W."/>
        </authorList>
    </citation>
    <scope>NUCLEOTIDE SEQUENCE [LARGE SCALE GENOMIC DNA]</scope>
    <source>
        <strain evidence="3">cv. G240</strain>
    </source>
</reference>
<evidence type="ECO:0000313" key="2">
    <source>
        <dbReference type="EMBL" id="KAF5951389.1"/>
    </source>
</evidence>